<protein>
    <recommendedName>
        <fullName evidence="1">Kazal-like domain-containing protein</fullName>
    </recommendedName>
</protein>
<evidence type="ECO:0000259" key="1">
    <source>
        <dbReference type="PROSITE" id="PS51465"/>
    </source>
</evidence>
<dbReference type="OrthoDB" id="8193085at2759"/>
<dbReference type="Gene3D" id="3.30.60.30">
    <property type="match status" value="1"/>
</dbReference>
<accession>A0A067RJV1</accession>
<dbReference type="InterPro" id="IPR002350">
    <property type="entry name" value="Kazal_dom"/>
</dbReference>
<dbReference type="InParanoid" id="A0A067RJV1"/>
<evidence type="ECO:0000313" key="2">
    <source>
        <dbReference type="EMBL" id="KDR23288.1"/>
    </source>
</evidence>
<dbReference type="EMBL" id="KK852468">
    <property type="protein sequence ID" value="KDR23288.1"/>
    <property type="molecule type" value="Genomic_DNA"/>
</dbReference>
<gene>
    <name evidence="2" type="ORF">L798_15595</name>
</gene>
<sequence length="131" mass="14606">MRDKTRRCISSDVGFDVSKEEATRAIKGLVRADTYLQISAMKQKVILLAAFLLAVQSATCQLCPQCTCRNSYAPVCARNKVTGKLRGFSSQCVLNCTNKCRDNRFEYLGPGRCGHFTTRTTLETTPIPYVK</sequence>
<evidence type="ECO:0000313" key="3">
    <source>
        <dbReference type="Proteomes" id="UP000027135"/>
    </source>
</evidence>
<name>A0A067RJV1_ZOONE</name>
<dbReference type="PROSITE" id="PS51465">
    <property type="entry name" value="KAZAL_2"/>
    <property type="match status" value="1"/>
</dbReference>
<organism evidence="2 3">
    <name type="scientific">Zootermopsis nevadensis</name>
    <name type="common">Dampwood termite</name>
    <dbReference type="NCBI Taxonomy" id="136037"/>
    <lineage>
        <taxon>Eukaryota</taxon>
        <taxon>Metazoa</taxon>
        <taxon>Ecdysozoa</taxon>
        <taxon>Arthropoda</taxon>
        <taxon>Hexapoda</taxon>
        <taxon>Insecta</taxon>
        <taxon>Pterygota</taxon>
        <taxon>Neoptera</taxon>
        <taxon>Polyneoptera</taxon>
        <taxon>Dictyoptera</taxon>
        <taxon>Blattodea</taxon>
        <taxon>Blattoidea</taxon>
        <taxon>Termitoidae</taxon>
        <taxon>Termopsidae</taxon>
        <taxon>Zootermopsis</taxon>
    </lineage>
</organism>
<proteinExistence type="predicted"/>
<dbReference type="AlphaFoldDB" id="A0A067RJV1"/>
<feature type="domain" description="Kazal-like" evidence="1">
    <location>
        <begin position="62"/>
        <end position="115"/>
    </location>
</feature>
<keyword evidence="3" id="KW-1185">Reference proteome</keyword>
<dbReference type="Proteomes" id="UP000027135">
    <property type="component" value="Unassembled WGS sequence"/>
</dbReference>
<reference evidence="2 3" key="1">
    <citation type="journal article" date="2014" name="Nat. Commun.">
        <title>Molecular traces of alternative social organization in a termite genome.</title>
        <authorList>
            <person name="Terrapon N."/>
            <person name="Li C."/>
            <person name="Robertson H.M."/>
            <person name="Ji L."/>
            <person name="Meng X."/>
            <person name="Booth W."/>
            <person name="Chen Z."/>
            <person name="Childers C.P."/>
            <person name="Glastad K.M."/>
            <person name="Gokhale K."/>
            <person name="Gowin J."/>
            <person name="Gronenberg W."/>
            <person name="Hermansen R.A."/>
            <person name="Hu H."/>
            <person name="Hunt B.G."/>
            <person name="Huylmans A.K."/>
            <person name="Khalil S.M."/>
            <person name="Mitchell R.D."/>
            <person name="Munoz-Torres M.C."/>
            <person name="Mustard J.A."/>
            <person name="Pan H."/>
            <person name="Reese J.T."/>
            <person name="Scharf M.E."/>
            <person name="Sun F."/>
            <person name="Vogel H."/>
            <person name="Xiao J."/>
            <person name="Yang W."/>
            <person name="Yang Z."/>
            <person name="Yang Z."/>
            <person name="Zhou J."/>
            <person name="Zhu J."/>
            <person name="Brent C.S."/>
            <person name="Elsik C.G."/>
            <person name="Goodisman M.A."/>
            <person name="Liberles D.A."/>
            <person name="Roe R.M."/>
            <person name="Vargo E.L."/>
            <person name="Vilcinskas A."/>
            <person name="Wang J."/>
            <person name="Bornberg-Bauer E."/>
            <person name="Korb J."/>
            <person name="Zhang G."/>
            <person name="Liebig J."/>
        </authorList>
    </citation>
    <scope>NUCLEOTIDE SEQUENCE [LARGE SCALE GENOMIC DNA]</scope>
    <source>
        <tissue evidence="2">Whole organism</tissue>
    </source>
</reference>